<dbReference type="AlphaFoldDB" id="A0A8D8ZJF3"/>
<dbReference type="EMBL" id="HBUF01519633">
    <property type="protein sequence ID" value="CAG6748565.1"/>
    <property type="molecule type" value="Transcribed_RNA"/>
</dbReference>
<feature type="signal peptide" evidence="2">
    <location>
        <begin position="1"/>
        <end position="17"/>
    </location>
</feature>
<evidence type="ECO:0000256" key="1">
    <source>
        <dbReference type="SAM" id="MobiDB-lite"/>
    </source>
</evidence>
<keyword evidence="2" id="KW-0732">Signal</keyword>
<evidence type="ECO:0000313" key="3">
    <source>
        <dbReference type="EMBL" id="CAG6748562.1"/>
    </source>
</evidence>
<accession>A0A8D8ZJF3</accession>
<reference evidence="3" key="1">
    <citation type="submission" date="2021-05" db="EMBL/GenBank/DDBJ databases">
        <authorList>
            <person name="Alioto T."/>
            <person name="Alioto T."/>
            <person name="Gomez Garrido J."/>
        </authorList>
    </citation>
    <scope>NUCLEOTIDE SEQUENCE</scope>
</reference>
<sequence length="107" mass="11887">MFLFHVVVGLEVHISCGGCPSPGYQTSGSPREERYRQIDPRGPALDNVEPLVNDMGEGNMLPPDYAFSRAACGMMLTDVLHYLNLLLHCSSKLIQLTPCPELKCYIF</sequence>
<organism evidence="3">
    <name type="scientific">Cacopsylla melanoneura</name>
    <dbReference type="NCBI Taxonomy" id="428564"/>
    <lineage>
        <taxon>Eukaryota</taxon>
        <taxon>Metazoa</taxon>
        <taxon>Ecdysozoa</taxon>
        <taxon>Arthropoda</taxon>
        <taxon>Hexapoda</taxon>
        <taxon>Insecta</taxon>
        <taxon>Pterygota</taxon>
        <taxon>Neoptera</taxon>
        <taxon>Paraneoptera</taxon>
        <taxon>Hemiptera</taxon>
        <taxon>Sternorrhyncha</taxon>
        <taxon>Psylloidea</taxon>
        <taxon>Psyllidae</taxon>
        <taxon>Psyllinae</taxon>
        <taxon>Cacopsylla</taxon>
    </lineage>
</organism>
<feature type="region of interest" description="Disordered" evidence="1">
    <location>
        <begin position="24"/>
        <end position="45"/>
    </location>
</feature>
<feature type="chain" id="PRO_5035703734" evidence="2">
    <location>
        <begin position="18"/>
        <end position="107"/>
    </location>
</feature>
<feature type="compositionally biased region" description="Basic and acidic residues" evidence="1">
    <location>
        <begin position="30"/>
        <end position="39"/>
    </location>
</feature>
<evidence type="ECO:0000256" key="2">
    <source>
        <dbReference type="SAM" id="SignalP"/>
    </source>
</evidence>
<proteinExistence type="predicted"/>
<name>A0A8D8ZJF3_9HEMI</name>
<dbReference type="EMBL" id="HBUF01519631">
    <property type="protein sequence ID" value="CAG6748562.1"/>
    <property type="molecule type" value="Transcribed_RNA"/>
</dbReference>
<protein>
    <submittedName>
        <fullName evidence="3">Uncharacterized protein</fullName>
    </submittedName>
</protein>